<gene>
    <name evidence="4" type="primary">nuoB</name>
    <name evidence="4" type="ORF">ENG47_06135</name>
</gene>
<evidence type="ECO:0000313" key="4">
    <source>
        <dbReference type="EMBL" id="HDN85312.1"/>
    </source>
</evidence>
<keyword evidence="2" id="KW-0472">Membrane</keyword>
<dbReference type="Proteomes" id="UP000885660">
    <property type="component" value="Unassembled WGS sequence"/>
</dbReference>
<dbReference type="GO" id="GO:0051536">
    <property type="term" value="F:iron-sulfur cluster binding"/>
    <property type="evidence" value="ECO:0007669"/>
    <property type="project" value="InterPro"/>
</dbReference>
<protein>
    <submittedName>
        <fullName evidence="4">NADH-quinone oxidoreductase subunit NuoB</fullName>
        <ecNumber evidence="4">1.6.5.11</ecNumber>
    </submittedName>
</protein>
<comment type="caution">
    <text evidence="4">The sequence shown here is derived from an EMBL/GenBank/DDBJ whole genome shotgun (WGS) entry which is preliminary data.</text>
</comment>
<dbReference type="GO" id="GO:0048038">
    <property type="term" value="F:quinone binding"/>
    <property type="evidence" value="ECO:0007669"/>
    <property type="project" value="UniProtKB-KW"/>
</dbReference>
<sequence>MDRTSIKKWFKAPDKMGHKYSLWAVYFCTGCGIIEVPPVITSRWDAERFGVIPVATPRQANLFLITGYVSLKTLKAIIRTYELMPDPKYTVGFGSCPINGGMYWDSYNTIKHLDKYIPIDGWISGCMPRPEAIFVAVTHLWTMIDKGMATGYIKYREKYRYYRQNQEKLFGKLEWPPLYPMEDKNG</sequence>
<organism evidence="4">
    <name type="scientific">Aerophobetes bacterium</name>
    <dbReference type="NCBI Taxonomy" id="2030807"/>
    <lineage>
        <taxon>Bacteria</taxon>
        <taxon>Candidatus Aerophobota</taxon>
    </lineage>
</organism>
<keyword evidence="2" id="KW-1133">Transmembrane helix</keyword>
<proteinExistence type="predicted"/>
<evidence type="ECO:0000256" key="1">
    <source>
        <dbReference type="ARBA" id="ARBA00022719"/>
    </source>
</evidence>
<dbReference type="EC" id="1.6.5.11" evidence="4"/>
<dbReference type="GO" id="GO:0015990">
    <property type="term" value="P:electron transport coupled proton transport"/>
    <property type="evidence" value="ECO:0007669"/>
    <property type="project" value="TreeGrafter"/>
</dbReference>
<feature type="transmembrane region" description="Helical" evidence="2">
    <location>
        <begin position="20"/>
        <end position="40"/>
    </location>
</feature>
<dbReference type="Gene3D" id="3.40.50.12280">
    <property type="match status" value="1"/>
</dbReference>
<dbReference type="GO" id="GO:0009060">
    <property type="term" value="P:aerobic respiration"/>
    <property type="evidence" value="ECO:0007669"/>
    <property type="project" value="TreeGrafter"/>
</dbReference>
<dbReference type="AlphaFoldDB" id="A0A7V0N1T3"/>
<dbReference type="GO" id="GO:0045271">
    <property type="term" value="C:respiratory chain complex I"/>
    <property type="evidence" value="ECO:0007669"/>
    <property type="project" value="TreeGrafter"/>
</dbReference>
<dbReference type="GO" id="GO:0008137">
    <property type="term" value="F:NADH dehydrogenase (ubiquinone) activity"/>
    <property type="evidence" value="ECO:0007669"/>
    <property type="project" value="TreeGrafter"/>
</dbReference>
<keyword evidence="4" id="KW-0560">Oxidoreductase</keyword>
<dbReference type="InterPro" id="IPR006137">
    <property type="entry name" value="NADH_UbQ_OxRdtase-like_20kDa"/>
</dbReference>
<name>A0A7V0N1T3_UNCAE</name>
<dbReference type="PANTHER" id="PTHR11995">
    <property type="entry name" value="NADH DEHYDROGENASE"/>
    <property type="match status" value="1"/>
</dbReference>
<keyword evidence="2" id="KW-0812">Transmembrane</keyword>
<evidence type="ECO:0000256" key="2">
    <source>
        <dbReference type="SAM" id="Phobius"/>
    </source>
</evidence>
<dbReference type="SUPFAM" id="SSF56770">
    <property type="entry name" value="HydA/Nqo6-like"/>
    <property type="match status" value="1"/>
</dbReference>
<accession>A0A7V0N1T3</accession>
<evidence type="ECO:0000259" key="3">
    <source>
        <dbReference type="Pfam" id="PF01058"/>
    </source>
</evidence>
<dbReference type="PANTHER" id="PTHR11995:SF14">
    <property type="entry name" value="NADH DEHYDROGENASE [UBIQUINONE] IRON-SULFUR PROTEIN 7, MITOCHONDRIAL"/>
    <property type="match status" value="1"/>
</dbReference>
<dbReference type="Pfam" id="PF01058">
    <property type="entry name" value="Oxidored_q6"/>
    <property type="match status" value="1"/>
</dbReference>
<reference evidence="4" key="1">
    <citation type="journal article" date="2020" name="mSystems">
        <title>Genome- and Community-Level Interaction Insights into Carbon Utilization and Element Cycling Functions of Hydrothermarchaeota in Hydrothermal Sediment.</title>
        <authorList>
            <person name="Zhou Z."/>
            <person name="Liu Y."/>
            <person name="Xu W."/>
            <person name="Pan J."/>
            <person name="Luo Z.H."/>
            <person name="Li M."/>
        </authorList>
    </citation>
    <scope>NUCLEOTIDE SEQUENCE [LARGE SCALE GENOMIC DNA]</scope>
    <source>
        <strain evidence="4">HyVt-219</strain>
    </source>
</reference>
<keyword evidence="1" id="KW-0874">Quinone</keyword>
<feature type="domain" description="NADH:ubiquinone oxidoreductase-like 20kDa subunit" evidence="3">
    <location>
        <begin position="28"/>
        <end position="140"/>
    </location>
</feature>
<dbReference type="EMBL" id="DRBC01000368">
    <property type="protein sequence ID" value="HDN85312.1"/>
    <property type="molecule type" value="Genomic_DNA"/>
</dbReference>
<dbReference type="GO" id="GO:0016491">
    <property type="term" value="F:oxidoreductase activity"/>
    <property type="evidence" value="ECO:0007669"/>
    <property type="project" value="UniProtKB-KW"/>
</dbReference>
<dbReference type="NCBIfam" id="NF005012">
    <property type="entry name" value="PRK06411.1"/>
    <property type="match status" value="1"/>
</dbReference>